<proteinExistence type="predicted"/>
<evidence type="ECO:0000313" key="1">
    <source>
        <dbReference type="EMBL" id="KKN63241.1"/>
    </source>
</evidence>
<protein>
    <submittedName>
        <fullName evidence="1">Uncharacterized protein</fullName>
    </submittedName>
</protein>
<name>A0A0F9UPZ7_9ZZZZ</name>
<accession>A0A0F9UPZ7</accession>
<dbReference type="EMBL" id="LAZR01000596">
    <property type="protein sequence ID" value="KKN63241.1"/>
    <property type="molecule type" value="Genomic_DNA"/>
</dbReference>
<comment type="caution">
    <text evidence="1">The sequence shown here is derived from an EMBL/GenBank/DDBJ whole genome shotgun (WGS) entry which is preliminary data.</text>
</comment>
<organism evidence="1">
    <name type="scientific">marine sediment metagenome</name>
    <dbReference type="NCBI Taxonomy" id="412755"/>
    <lineage>
        <taxon>unclassified sequences</taxon>
        <taxon>metagenomes</taxon>
        <taxon>ecological metagenomes</taxon>
    </lineage>
</organism>
<sequence>MFYNVGICAIVHAQRISTTKIKETWQTEILGIQIPEREPESFNIRGNKIYFSGNFSRWWIKRIFQKFADWIIPTIYKMKYIIKL</sequence>
<gene>
    <name evidence="1" type="ORF">LCGC14_0503590</name>
</gene>
<reference evidence="1" key="1">
    <citation type="journal article" date="2015" name="Nature">
        <title>Complex archaea that bridge the gap between prokaryotes and eukaryotes.</title>
        <authorList>
            <person name="Spang A."/>
            <person name="Saw J.H."/>
            <person name="Jorgensen S.L."/>
            <person name="Zaremba-Niedzwiedzka K."/>
            <person name="Martijn J."/>
            <person name="Lind A.E."/>
            <person name="van Eijk R."/>
            <person name="Schleper C."/>
            <person name="Guy L."/>
            <person name="Ettema T.J."/>
        </authorList>
    </citation>
    <scope>NUCLEOTIDE SEQUENCE</scope>
</reference>
<dbReference type="AlphaFoldDB" id="A0A0F9UPZ7"/>